<dbReference type="AlphaFoldDB" id="A0A4C1Z690"/>
<accession>A0A4C1Z690</accession>
<comment type="caution">
    <text evidence="2">The sequence shown here is derived from an EMBL/GenBank/DDBJ whole genome shotgun (WGS) entry which is preliminary data.</text>
</comment>
<feature type="compositionally biased region" description="Polar residues" evidence="1">
    <location>
        <begin position="10"/>
        <end position="21"/>
    </location>
</feature>
<dbReference type="Proteomes" id="UP000299102">
    <property type="component" value="Unassembled WGS sequence"/>
</dbReference>
<evidence type="ECO:0000313" key="3">
    <source>
        <dbReference type="Proteomes" id="UP000299102"/>
    </source>
</evidence>
<evidence type="ECO:0000256" key="1">
    <source>
        <dbReference type="SAM" id="MobiDB-lite"/>
    </source>
</evidence>
<gene>
    <name evidence="2" type="ORF">EVAR_63244_1</name>
</gene>
<proteinExistence type="predicted"/>
<protein>
    <submittedName>
        <fullName evidence="2">Uncharacterized protein</fullName>
    </submittedName>
</protein>
<keyword evidence="3" id="KW-1185">Reference proteome</keyword>
<organism evidence="2 3">
    <name type="scientific">Eumeta variegata</name>
    <name type="common">Bagworm moth</name>
    <name type="synonym">Eumeta japonica</name>
    <dbReference type="NCBI Taxonomy" id="151549"/>
    <lineage>
        <taxon>Eukaryota</taxon>
        <taxon>Metazoa</taxon>
        <taxon>Ecdysozoa</taxon>
        <taxon>Arthropoda</taxon>
        <taxon>Hexapoda</taxon>
        <taxon>Insecta</taxon>
        <taxon>Pterygota</taxon>
        <taxon>Neoptera</taxon>
        <taxon>Endopterygota</taxon>
        <taxon>Lepidoptera</taxon>
        <taxon>Glossata</taxon>
        <taxon>Ditrysia</taxon>
        <taxon>Tineoidea</taxon>
        <taxon>Psychidae</taxon>
        <taxon>Oiketicinae</taxon>
        <taxon>Eumeta</taxon>
    </lineage>
</organism>
<name>A0A4C1Z690_EUMVA</name>
<evidence type="ECO:0000313" key="2">
    <source>
        <dbReference type="EMBL" id="GBP84106.1"/>
    </source>
</evidence>
<feature type="region of interest" description="Disordered" evidence="1">
    <location>
        <begin position="1"/>
        <end position="30"/>
    </location>
</feature>
<reference evidence="2 3" key="1">
    <citation type="journal article" date="2019" name="Commun. Biol.">
        <title>The bagworm genome reveals a unique fibroin gene that provides high tensile strength.</title>
        <authorList>
            <person name="Kono N."/>
            <person name="Nakamura H."/>
            <person name="Ohtoshi R."/>
            <person name="Tomita M."/>
            <person name="Numata K."/>
            <person name="Arakawa K."/>
        </authorList>
    </citation>
    <scope>NUCLEOTIDE SEQUENCE [LARGE SCALE GENOMIC DNA]</scope>
</reference>
<sequence>MRSKLRGETKSSPNLQKSSPIPSLELGTGPGPELKLAPLYDTAANERARTYAVLRPRLGRNRLARSGSYIGGNYRNLQRPRRRGAHFYDPNGTAVAGHGSAGSCGSSAGPVAAPRGRLIFIIDCPDWKLHYERTPKRRCLKSLYGPFVIAPRRPRRRRRRRSELAFIIVAALFLIERDHPIRVQAQKVPPKRGHLEAPTRRAGA</sequence>
<dbReference type="EMBL" id="BGZK01001658">
    <property type="protein sequence ID" value="GBP84106.1"/>
    <property type="molecule type" value="Genomic_DNA"/>
</dbReference>